<proteinExistence type="predicted"/>
<keyword evidence="2" id="KW-1185">Reference proteome</keyword>
<protein>
    <submittedName>
        <fullName evidence="1">Uncharacterized protein</fullName>
    </submittedName>
</protein>
<evidence type="ECO:0000313" key="2">
    <source>
        <dbReference type="Proteomes" id="UP000005262"/>
    </source>
</evidence>
<dbReference type="Proteomes" id="UP000005262">
    <property type="component" value="Chromosome"/>
</dbReference>
<gene>
    <name evidence="1" type="ordered locus">Desmer_2229</name>
</gene>
<sequence>MCTSIKALSLKMLIQSIPMVLKHGAKCVEFVYLTIKSTAVNWNSFEVEPVVCRAVHVKLVFTLILKTENS</sequence>
<reference evidence="1 2" key="1">
    <citation type="journal article" date="2012" name="J. Bacteriol.">
        <title>Complete genome sequences of Desulfosporosinus orientis DSM765T, Desulfosporosinus youngiae DSM17734T, Desulfosporosinus meridiei DSM13257T, and Desulfosporosinus acidiphilus DSM22704T.</title>
        <authorList>
            <person name="Pester M."/>
            <person name="Brambilla E."/>
            <person name="Alazard D."/>
            <person name="Rattei T."/>
            <person name="Weinmaier T."/>
            <person name="Han J."/>
            <person name="Lucas S."/>
            <person name="Lapidus A."/>
            <person name="Cheng J.F."/>
            <person name="Goodwin L."/>
            <person name="Pitluck S."/>
            <person name="Peters L."/>
            <person name="Ovchinnikova G."/>
            <person name="Teshima H."/>
            <person name="Detter J.C."/>
            <person name="Han C.S."/>
            <person name="Tapia R."/>
            <person name="Land M.L."/>
            <person name="Hauser L."/>
            <person name="Kyrpides N.C."/>
            <person name="Ivanova N.N."/>
            <person name="Pagani I."/>
            <person name="Huntmann M."/>
            <person name="Wei C.L."/>
            <person name="Davenport K.W."/>
            <person name="Daligault H."/>
            <person name="Chain P.S."/>
            <person name="Chen A."/>
            <person name="Mavromatis K."/>
            <person name="Markowitz V."/>
            <person name="Szeto E."/>
            <person name="Mikhailova N."/>
            <person name="Pati A."/>
            <person name="Wagner M."/>
            <person name="Woyke T."/>
            <person name="Ollivier B."/>
            <person name="Klenk H.P."/>
            <person name="Spring S."/>
            <person name="Loy A."/>
        </authorList>
    </citation>
    <scope>NUCLEOTIDE SEQUENCE [LARGE SCALE GENOMIC DNA]</scope>
    <source>
        <strain evidence="2">ATCC BAA-275 / DSM 13257 / NCIMB 13706 / S10</strain>
    </source>
</reference>
<dbReference type="AlphaFoldDB" id="J7IQN2"/>
<reference evidence="2" key="2">
    <citation type="submission" date="2012-08" db="EMBL/GenBank/DDBJ databases">
        <title>Finished genome of Desulfosporosinus meridiei DSM 13257.</title>
        <authorList>
            <person name="Huntemann M."/>
            <person name="Wei C.-L."/>
            <person name="Han J."/>
            <person name="Detter J.C."/>
            <person name="Han C."/>
            <person name="Davenport K."/>
            <person name="Daligault H."/>
            <person name="Erkkila T."/>
            <person name="Gu W."/>
            <person name="Munk A.C.C."/>
            <person name="Teshima H."/>
            <person name="Xu Y."/>
            <person name="Chain P."/>
            <person name="Tapia R."/>
            <person name="Chen A."/>
            <person name="Krypides N."/>
            <person name="Mavromatis K."/>
            <person name="Markowitz V."/>
            <person name="Szeto E."/>
            <person name="Ivanova N."/>
            <person name="Mikhailova N."/>
            <person name="Ovchinnikova G."/>
            <person name="Pagani I."/>
            <person name="Pati A."/>
            <person name="Goodwin L."/>
            <person name="Peters L."/>
            <person name="Pitluck S."/>
            <person name="Woyke T."/>
            <person name="Pester M."/>
            <person name="Spring S."/>
            <person name="Ollivier B."/>
            <person name="Rattei T."/>
            <person name="Klenk H.-P."/>
            <person name="Wagner M."/>
            <person name="Loy A."/>
        </authorList>
    </citation>
    <scope>NUCLEOTIDE SEQUENCE [LARGE SCALE GENOMIC DNA]</scope>
    <source>
        <strain evidence="2">ATCC BAA-275 / DSM 13257 / NCIMB 13706 / S10</strain>
    </source>
</reference>
<evidence type="ECO:0000313" key="1">
    <source>
        <dbReference type="EMBL" id="AFQ44167.1"/>
    </source>
</evidence>
<organism evidence="1 2">
    <name type="scientific">Desulfosporosinus meridiei (strain ATCC BAA-275 / DSM 13257 / KCTC 12902 / NCIMB 13706 / S10)</name>
    <dbReference type="NCBI Taxonomy" id="768704"/>
    <lineage>
        <taxon>Bacteria</taxon>
        <taxon>Bacillati</taxon>
        <taxon>Bacillota</taxon>
        <taxon>Clostridia</taxon>
        <taxon>Eubacteriales</taxon>
        <taxon>Desulfitobacteriaceae</taxon>
        <taxon>Desulfosporosinus</taxon>
    </lineage>
</organism>
<dbReference type="HOGENOM" id="CLU_2751205_0_0_9"/>
<name>J7IQN2_DESMD</name>
<dbReference type="EMBL" id="CP003629">
    <property type="protein sequence ID" value="AFQ44167.1"/>
    <property type="molecule type" value="Genomic_DNA"/>
</dbReference>
<dbReference type="KEGG" id="dmi:Desmer_2229"/>
<dbReference type="STRING" id="768704.Desmer_2229"/>
<accession>J7IQN2</accession>